<sequence>MTMRIITFKIEEELLELLERYALRYKLNRSEAIRKAIEMLVKEELEKETVPVAKVEKIMRL</sequence>
<evidence type="ECO:0000259" key="1">
    <source>
        <dbReference type="Pfam" id="PF01402"/>
    </source>
</evidence>
<feature type="domain" description="Ribbon-helix-helix protein CopG" evidence="1">
    <location>
        <begin position="5"/>
        <end position="44"/>
    </location>
</feature>
<keyword evidence="3" id="KW-1185">Reference proteome</keyword>
<evidence type="ECO:0000313" key="2">
    <source>
        <dbReference type="EMBL" id="AAS89075.1"/>
    </source>
</evidence>
<name>Q6Q0L6_9VIRU</name>
<protein>
    <recommendedName>
        <fullName evidence="1">Ribbon-helix-helix protein CopG domain-containing protein</fullName>
    </recommendedName>
</protein>
<evidence type="ECO:0000313" key="3">
    <source>
        <dbReference type="Proteomes" id="UP000002609"/>
    </source>
</evidence>
<dbReference type="InterPro" id="IPR010985">
    <property type="entry name" value="Ribbon_hlx_hlx"/>
</dbReference>
<dbReference type="Pfam" id="PF01402">
    <property type="entry name" value="RHH_1"/>
    <property type="match status" value="1"/>
</dbReference>
<dbReference type="Gene3D" id="1.10.1220.10">
    <property type="entry name" value="Met repressor-like"/>
    <property type="match status" value="1"/>
</dbReference>
<dbReference type="OrthoDB" id="28320at10239"/>
<dbReference type="SUPFAM" id="SSF47598">
    <property type="entry name" value="Ribbon-helix-helix"/>
    <property type="match status" value="1"/>
</dbReference>
<dbReference type="InterPro" id="IPR002145">
    <property type="entry name" value="CopG"/>
</dbReference>
<dbReference type="KEGG" id="vg:2846013"/>
<dbReference type="Proteomes" id="UP000002609">
    <property type="component" value="Segment"/>
</dbReference>
<proteinExistence type="predicted"/>
<dbReference type="InterPro" id="IPR013321">
    <property type="entry name" value="Arc_rbn_hlx_hlx"/>
</dbReference>
<gene>
    <name evidence="2" type="ORF">A61</name>
</gene>
<dbReference type="GO" id="GO:0006355">
    <property type="term" value="P:regulation of DNA-templated transcription"/>
    <property type="evidence" value="ECO:0007669"/>
    <property type="project" value="InterPro"/>
</dbReference>
<dbReference type="RefSeq" id="YP_024996.1">
    <property type="nucleotide sequence ID" value="NC_005892.1"/>
</dbReference>
<accession>Q6Q0L6</accession>
<dbReference type="EMBL" id="AY569307">
    <property type="protein sequence ID" value="AAS89075.1"/>
    <property type="molecule type" value="Genomic_DNA"/>
</dbReference>
<dbReference type="GeneID" id="2846013"/>
<reference evidence="2 3" key="1">
    <citation type="journal article" date="2004" name="Proc. Natl. Acad. Sci. U.S.A.">
        <title>The structure of a thermophilic archaeal virus shows a double-stranded DNA viral capsid type that spans all domains of life.</title>
        <authorList>
            <person name="Rice G."/>
            <person name="Tang L."/>
            <person name="Stedman K."/>
            <person name="Roberto F."/>
            <person name="Spuhler J."/>
            <person name="Gillitzer E."/>
            <person name="Johnson J.E."/>
            <person name="Douglas T."/>
            <person name="Young M."/>
        </authorList>
    </citation>
    <scope>NUCLEOTIDE SEQUENCE</scope>
</reference>
<organism evidence="2 3">
    <name type="scientific">Sulfolobus turreted icosahedral virus 1</name>
    <dbReference type="NCBI Taxonomy" id="269145"/>
    <lineage>
        <taxon>Viruses</taxon>
        <taxon>Varidnaviria</taxon>
        <taxon>Abadenavirae</taxon>
        <taxon>Produgelaviricota</taxon>
        <taxon>Belvinaviricetes</taxon>
        <taxon>Belfryvirales</taxon>
        <taxon>Turriviridae</taxon>
        <taxon>Alphaturrivirus</taxon>
        <taxon>Alphaturrivirus yellowstonense</taxon>
    </lineage>
</organism>